<dbReference type="EMBL" id="CP001116">
    <property type="protein sequence ID" value="ACO47771.1"/>
    <property type="molecule type" value="Genomic_DNA"/>
</dbReference>
<reference evidence="2 3" key="1">
    <citation type="journal article" date="2009" name="PLoS Genet.">
        <title>Alliance of proteomics and genomics to unravel the specificities of Sahara bacterium Deinococcus deserti.</title>
        <authorList>
            <person name="de Groot A."/>
            <person name="Dulermo R."/>
            <person name="Ortet P."/>
            <person name="Blanchard L."/>
            <person name="Guerin P."/>
            <person name="Fernandez B."/>
            <person name="Vacherie B."/>
            <person name="Dossat C."/>
            <person name="Jolivet E."/>
            <person name="Siguier P."/>
            <person name="Chandler M."/>
            <person name="Barakat M."/>
            <person name="Dedieu A."/>
            <person name="Barbe V."/>
            <person name="Heulin T."/>
            <person name="Sommer S."/>
            <person name="Achouak W."/>
            <person name="Armengaud J."/>
        </authorList>
    </citation>
    <scope>NUCLEOTIDE SEQUENCE [LARGE SCALE GENOMIC DNA]</scope>
    <source>
        <strain evidence="3">DSM 17065 / CIP 109153 / LMG 22923 / VCD115</strain>
        <plasmid evidence="3">pDeide2</plasmid>
    </source>
</reference>
<dbReference type="OrthoDB" id="59820at2"/>
<dbReference type="Gene3D" id="3.30.450.40">
    <property type="match status" value="1"/>
</dbReference>
<dbReference type="FunFam" id="3.30.70.270:FF:000001">
    <property type="entry name" value="Diguanylate cyclase domain protein"/>
    <property type="match status" value="1"/>
</dbReference>
<dbReference type="Pfam" id="PF00990">
    <property type="entry name" value="GGDEF"/>
    <property type="match status" value="1"/>
</dbReference>
<dbReference type="PANTHER" id="PTHR45138">
    <property type="entry name" value="REGULATORY COMPONENTS OF SENSORY TRANSDUCTION SYSTEM"/>
    <property type="match status" value="1"/>
</dbReference>
<dbReference type="SUPFAM" id="SSF55073">
    <property type="entry name" value="Nucleotide cyclase"/>
    <property type="match status" value="1"/>
</dbReference>
<dbReference type="Gene3D" id="3.30.70.270">
    <property type="match status" value="1"/>
</dbReference>
<dbReference type="GO" id="GO:0052621">
    <property type="term" value="F:diguanylate cyclase activity"/>
    <property type="evidence" value="ECO:0007669"/>
    <property type="project" value="TreeGrafter"/>
</dbReference>
<dbReference type="NCBIfam" id="TIGR00254">
    <property type="entry name" value="GGDEF"/>
    <property type="match status" value="1"/>
</dbReference>
<accession>C1D2Y2</accession>
<protein>
    <submittedName>
        <fullName evidence="2">Putative diguanylate-cyclase</fullName>
    </submittedName>
</protein>
<evidence type="ECO:0000313" key="2">
    <source>
        <dbReference type="EMBL" id="ACO47771.1"/>
    </source>
</evidence>
<dbReference type="InterPro" id="IPR003018">
    <property type="entry name" value="GAF"/>
</dbReference>
<dbReference type="Pfam" id="PF13185">
    <property type="entry name" value="GAF_2"/>
    <property type="match status" value="1"/>
</dbReference>
<feature type="domain" description="GGDEF" evidence="1">
    <location>
        <begin position="437"/>
        <end position="562"/>
    </location>
</feature>
<sequence length="562" mass="62055">MSESGAGDEATASAQVYSQVMVSLASCRSAEELRDRLVQAFPEGPVVVTTGPDWSVEWRGKAGAEEADPAHLVAFGHFRDSVTNLRDTLLLLGRSAQLSQLALSFAGRGTDQQVIRSALPQLMEVFGLLGVQGLRDHHGRLVPEPAWTTGTIPEVTFTREDLAACRQGKPLIRPGGLLLPLAGRWRARIALWLPDPGRRWSRDELQLLDIVARAISTEYDRIQSQRHLSELLSMQRSLLENDPESAYRPLLQQALQQIPGAQSGSLLVRDGELFRYAAAVTFDEAELSQVSFRIDDTRDNWYGLGKDAWLRGVPRILRNARLHVQGSGFLREGEYHEGTLPSVDHIAANIGVPILHHGEVYAFLNIDAHNDPDAFAEDSVEVARSFAVQAALLLHEAWQRSRIQHAARTDVLTGLPNRRAFTECLEGVVANAQRHKTPLSLLLADITRFKAINDTLGHAAGDQALVEVGTTLRECLRAGDHVFRWGGDEFALLLPYTTLEGALQVAERIREALARRVACHPALELNMGAATLRTDDMTGSFLLRDADAAMYQQKRESHSRIS</sequence>
<dbReference type="Proteomes" id="UP000002208">
    <property type="component" value="Plasmid 2"/>
</dbReference>
<gene>
    <name evidence="2" type="ordered locus">Deide_2p01040</name>
</gene>
<dbReference type="AlphaFoldDB" id="C1D2Y2"/>
<dbReference type="GO" id="GO:0043709">
    <property type="term" value="P:cell adhesion involved in single-species biofilm formation"/>
    <property type="evidence" value="ECO:0007669"/>
    <property type="project" value="TreeGrafter"/>
</dbReference>
<proteinExistence type="predicted"/>
<keyword evidence="3" id="KW-1185">Reference proteome</keyword>
<dbReference type="RefSeq" id="WP_012695241.1">
    <property type="nucleotide sequence ID" value="NC_012529.1"/>
</dbReference>
<dbReference type="GO" id="GO:1902201">
    <property type="term" value="P:negative regulation of bacterial-type flagellum-dependent cell motility"/>
    <property type="evidence" value="ECO:0007669"/>
    <property type="project" value="TreeGrafter"/>
</dbReference>
<dbReference type="GO" id="GO:0005886">
    <property type="term" value="C:plasma membrane"/>
    <property type="evidence" value="ECO:0007669"/>
    <property type="project" value="TreeGrafter"/>
</dbReference>
<dbReference type="InterPro" id="IPR029016">
    <property type="entry name" value="GAF-like_dom_sf"/>
</dbReference>
<dbReference type="SMART" id="SM00267">
    <property type="entry name" value="GGDEF"/>
    <property type="match status" value="1"/>
</dbReference>
<organism evidence="2 3">
    <name type="scientific">Deinococcus deserti (strain DSM 17065 / CIP 109153 / LMG 22923 / VCD115)</name>
    <dbReference type="NCBI Taxonomy" id="546414"/>
    <lineage>
        <taxon>Bacteria</taxon>
        <taxon>Thermotogati</taxon>
        <taxon>Deinococcota</taxon>
        <taxon>Deinococci</taxon>
        <taxon>Deinococcales</taxon>
        <taxon>Deinococcaceae</taxon>
        <taxon>Deinococcus</taxon>
    </lineage>
</organism>
<dbReference type="PANTHER" id="PTHR45138:SF9">
    <property type="entry name" value="DIGUANYLATE CYCLASE DGCM-RELATED"/>
    <property type="match status" value="1"/>
</dbReference>
<dbReference type="InterPro" id="IPR043128">
    <property type="entry name" value="Rev_trsase/Diguanyl_cyclase"/>
</dbReference>
<dbReference type="CDD" id="cd01949">
    <property type="entry name" value="GGDEF"/>
    <property type="match status" value="1"/>
</dbReference>
<dbReference type="HOGENOM" id="CLU_484615_0_0_0"/>
<keyword evidence="2" id="KW-0614">Plasmid</keyword>
<dbReference type="KEGG" id="ddr:Deide_2p01040"/>
<dbReference type="InterPro" id="IPR050469">
    <property type="entry name" value="Diguanylate_Cyclase"/>
</dbReference>
<dbReference type="InterPro" id="IPR029787">
    <property type="entry name" value="Nucleotide_cyclase"/>
</dbReference>
<dbReference type="PROSITE" id="PS50887">
    <property type="entry name" value="GGDEF"/>
    <property type="match status" value="1"/>
</dbReference>
<evidence type="ECO:0000259" key="1">
    <source>
        <dbReference type="PROSITE" id="PS50887"/>
    </source>
</evidence>
<evidence type="ECO:0000313" key="3">
    <source>
        <dbReference type="Proteomes" id="UP000002208"/>
    </source>
</evidence>
<geneLocation type="plasmid" evidence="3">
    <name>pDeide2</name>
</geneLocation>
<dbReference type="InterPro" id="IPR000160">
    <property type="entry name" value="GGDEF_dom"/>
</dbReference>
<name>C1D2Y2_DEIDV</name>
<dbReference type="SUPFAM" id="SSF55781">
    <property type="entry name" value="GAF domain-like"/>
    <property type="match status" value="1"/>
</dbReference>